<name>A0A558GZS5_PAENT</name>
<dbReference type="InterPro" id="IPR008792">
    <property type="entry name" value="PQQD"/>
</dbReference>
<evidence type="ECO:0000313" key="2">
    <source>
        <dbReference type="Proteomes" id="UP000316500"/>
    </source>
</evidence>
<protein>
    <submittedName>
        <fullName evidence="1">PqqD family protein</fullName>
    </submittedName>
</protein>
<evidence type="ECO:0000313" key="1">
    <source>
        <dbReference type="EMBL" id="TVU62379.1"/>
    </source>
</evidence>
<dbReference type="Proteomes" id="UP000316500">
    <property type="component" value="Unassembled WGS sequence"/>
</dbReference>
<reference evidence="1 2" key="1">
    <citation type="submission" date="2019-07" db="EMBL/GenBank/DDBJ databases">
        <title>Diversity of Bacteria from Kongsfjorden, Arctic.</title>
        <authorList>
            <person name="Yu Y."/>
        </authorList>
    </citation>
    <scope>NUCLEOTIDE SEQUENCE [LARGE SCALE GENOMIC DNA]</scope>
    <source>
        <strain evidence="1 2">SM1928</strain>
    </source>
</reference>
<comment type="caution">
    <text evidence="1">The sequence shown here is derived from an EMBL/GenBank/DDBJ whole genome shotgun (WGS) entry which is preliminary data.</text>
</comment>
<sequence length="96" mass="10686">MDKWYRPSGIAFELCEEAVYVLDLRDLQGDLRPRALQGPAAAIWLTLGTVDSPCPELDLVKSVAEEYGMELHEIEGPALDFLRDLESAGLAERMHA</sequence>
<gene>
    <name evidence="1" type="ORF">FQP90_12115</name>
</gene>
<proteinExistence type="predicted"/>
<dbReference type="RefSeq" id="WP_144650602.1">
    <property type="nucleotide sequence ID" value="NZ_VNFK01000008.1"/>
</dbReference>
<accession>A0A558GZS5</accession>
<dbReference type="AlphaFoldDB" id="A0A558GZS5"/>
<organism evidence="1 2">
    <name type="scientific">Paenarthrobacter nitroguajacolicus</name>
    <name type="common">Arthrobacter nitroguajacolicus</name>
    <dbReference type="NCBI Taxonomy" id="211146"/>
    <lineage>
        <taxon>Bacteria</taxon>
        <taxon>Bacillati</taxon>
        <taxon>Actinomycetota</taxon>
        <taxon>Actinomycetes</taxon>
        <taxon>Micrococcales</taxon>
        <taxon>Micrococcaceae</taxon>
        <taxon>Paenarthrobacter</taxon>
    </lineage>
</organism>
<dbReference type="EMBL" id="VNFK01000008">
    <property type="protein sequence ID" value="TVU62379.1"/>
    <property type="molecule type" value="Genomic_DNA"/>
</dbReference>
<dbReference type="Pfam" id="PF05402">
    <property type="entry name" value="PqqD"/>
    <property type="match status" value="1"/>
</dbReference>